<keyword evidence="1" id="KW-0472">Membrane</keyword>
<keyword evidence="1" id="KW-0812">Transmembrane</keyword>
<dbReference type="Proteomes" id="UP000309561">
    <property type="component" value="Unassembled WGS sequence"/>
</dbReference>
<dbReference type="EMBL" id="SZPX01000003">
    <property type="protein sequence ID" value="TKI69993.1"/>
    <property type="molecule type" value="Genomic_DNA"/>
</dbReference>
<accession>A0A4V5TM14</accession>
<keyword evidence="1" id="KW-1133">Transmembrane helix</keyword>
<sequence length="338" mass="38879">MHIKRYTIAALILIVLIGWYVYAFVTQESTTIDFFGTALPSFSIAVWVVIPMIVLYAASVVHMLFYSFLGTLRRRKYDKDYERIVDAIVDAYLGKQERSNSFKTDRYKLLGSLVDNATIFPIGEFDANIENKKLKDVLTLINSIRNGEAVELKKYSLKPSNVLVIQNERNRYKKGDISAEDILSDKNRYDVSLRKEVYIDFVKYAPLYAIEKYKDALSKEALFEVLSRINADEHTLEISNDSLIALLHDLKLDSKEYIEASKKLSKSMLPEQRIKLFETLSNEGEAATEAYLFTLFDLEMLSPAKEILDISQPNEYLTFKAYSALRDCGKHFDINLFV</sequence>
<organism evidence="2 3">
    <name type="scientific">Sulfurimonas crateris</name>
    <dbReference type="NCBI Taxonomy" id="2574727"/>
    <lineage>
        <taxon>Bacteria</taxon>
        <taxon>Pseudomonadati</taxon>
        <taxon>Campylobacterota</taxon>
        <taxon>Epsilonproteobacteria</taxon>
        <taxon>Campylobacterales</taxon>
        <taxon>Sulfurimonadaceae</taxon>
        <taxon>Sulfurimonas</taxon>
    </lineage>
</organism>
<feature type="transmembrane region" description="Helical" evidence="1">
    <location>
        <begin position="7"/>
        <end position="25"/>
    </location>
</feature>
<name>A0A4V5TM14_9BACT</name>
<evidence type="ECO:0008006" key="4">
    <source>
        <dbReference type="Google" id="ProtNLM"/>
    </source>
</evidence>
<comment type="caution">
    <text evidence="2">The sequence shown here is derived from an EMBL/GenBank/DDBJ whole genome shotgun (WGS) entry which is preliminary data.</text>
</comment>
<dbReference type="AlphaFoldDB" id="A0A4V5TM14"/>
<feature type="transmembrane region" description="Helical" evidence="1">
    <location>
        <begin position="45"/>
        <end position="69"/>
    </location>
</feature>
<evidence type="ECO:0000313" key="2">
    <source>
        <dbReference type="EMBL" id="TKI69993.1"/>
    </source>
</evidence>
<gene>
    <name evidence="2" type="ORF">FCU45_05105</name>
</gene>
<keyword evidence="3" id="KW-1185">Reference proteome</keyword>
<reference evidence="2 3" key="1">
    <citation type="submission" date="2019-04" db="EMBL/GenBank/DDBJ databases">
        <title>Sulfurimonas crateris sp. nov. a facultative anaerobic sulfur-oxidizing chemolithautotrophic bacterium isolated from a terrestrial mud vulcano.</title>
        <authorList>
            <person name="Ratnikova N.M."/>
            <person name="Slobodkin A.I."/>
            <person name="Merkel A.Y."/>
            <person name="Novikov A."/>
            <person name="Bonch-Osmolovskaya E.A."/>
            <person name="Slobodkina G.B."/>
        </authorList>
    </citation>
    <scope>NUCLEOTIDE SEQUENCE [LARGE SCALE GENOMIC DNA]</scope>
    <source>
        <strain evidence="2 3">SN118</strain>
    </source>
</reference>
<protein>
    <recommendedName>
        <fullName evidence="4">LapA family protein</fullName>
    </recommendedName>
</protein>
<evidence type="ECO:0000256" key="1">
    <source>
        <dbReference type="SAM" id="Phobius"/>
    </source>
</evidence>
<dbReference type="OrthoDB" id="5338103at2"/>
<evidence type="ECO:0000313" key="3">
    <source>
        <dbReference type="Proteomes" id="UP000309561"/>
    </source>
</evidence>
<dbReference type="RefSeq" id="WP_137012954.1">
    <property type="nucleotide sequence ID" value="NZ_SZPX01000003.1"/>
</dbReference>
<proteinExistence type="predicted"/>